<comment type="caution">
    <text evidence="1">The sequence shown here is derived from an EMBL/GenBank/DDBJ whole genome shotgun (WGS) entry which is preliminary data.</text>
</comment>
<name>A0A0P8CDE9_9EURY</name>
<evidence type="ECO:0000313" key="2">
    <source>
        <dbReference type="Proteomes" id="UP000050360"/>
    </source>
</evidence>
<dbReference type="Proteomes" id="UP000050360">
    <property type="component" value="Unassembled WGS sequence"/>
</dbReference>
<reference evidence="1 2" key="1">
    <citation type="submission" date="2015-09" db="EMBL/GenBank/DDBJ databases">
        <title>A metagenomics-based metabolic model of nitrate-dependent anaerobic oxidation of methane by Methanoperedens-like archaea.</title>
        <authorList>
            <person name="Arshad A."/>
            <person name="Speth D.R."/>
            <person name="De Graaf R.M."/>
            <person name="Op Den Camp H.J."/>
            <person name="Jetten M.S."/>
            <person name="Welte C.U."/>
        </authorList>
    </citation>
    <scope>NUCLEOTIDE SEQUENCE [LARGE SCALE GENOMIC DNA]</scope>
</reference>
<accession>A0A0P8CDE9</accession>
<evidence type="ECO:0000313" key="1">
    <source>
        <dbReference type="EMBL" id="KPQ45032.1"/>
    </source>
</evidence>
<proteinExistence type="predicted"/>
<gene>
    <name evidence="1" type="ORF">MPEBLZ_00357</name>
</gene>
<organism evidence="1 2">
    <name type="scientific">Candidatus Methanoperedens nitratireducens</name>
    <dbReference type="NCBI Taxonomy" id="1392998"/>
    <lineage>
        <taxon>Archaea</taxon>
        <taxon>Methanobacteriati</taxon>
        <taxon>Methanobacteriota</taxon>
        <taxon>Stenosarchaea group</taxon>
        <taxon>Methanomicrobia</taxon>
        <taxon>Methanosarcinales</taxon>
        <taxon>ANME-2 cluster</taxon>
        <taxon>Candidatus Methanoperedentaceae</taxon>
        <taxon>Candidatus Methanoperedens</taxon>
    </lineage>
</organism>
<protein>
    <recommendedName>
        <fullName evidence="3">HPr kinase</fullName>
    </recommendedName>
</protein>
<evidence type="ECO:0008006" key="3">
    <source>
        <dbReference type="Google" id="ProtNLM"/>
    </source>
</evidence>
<dbReference type="EMBL" id="LKCM01000030">
    <property type="protein sequence ID" value="KPQ45032.1"/>
    <property type="molecule type" value="Genomic_DNA"/>
</dbReference>
<sequence length="359" mass="41719">MKQTLNYNIHNILKFQILLDKKFNLFNYFNIEHRFFQVDHIDKPDIILNIGKFKPSNEESYIVDGKYYIKNNYFYCKDSEGTTKWEVEISGFESGDTIINFDIKVPGVRGFLPILSAHNLFLSSVIDYKLSNKGYFLIHSAGLGKDNKAFLLAGMGGAFKTTLAMDFIRKAGFDFFGDERVIFNDGRIWSYPVGLVSFDYRCSYLPTENKRNFLDKIGLIKHNINNYDNLRRLKVNVPEMSELKALFFIVKKSARKSMTINEYDLKKAVDKLITNNMMEMNHAYMPNLMGISSNPFFEYMLAYSFIFPESQIAAHWINMKNRLVGFLKGIPIYEMEIPGEYNDVVFKEVSSNINLILKE</sequence>
<dbReference type="AlphaFoldDB" id="A0A0P8CDE9"/>